<organism evidence="1 2">
    <name type="scientific">Microvirga arsenatis</name>
    <dbReference type="NCBI Taxonomy" id="2692265"/>
    <lineage>
        <taxon>Bacteria</taxon>
        <taxon>Pseudomonadati</taxon>
        <taxon>Pseudomonadota</taxon>
        <taxon>Alphaproteobacteria</taxon>
        <taxon>Hyphomicrobiales</taxon>
        <taxon>Methylobacteriaceae</taxon>
        <taxon>Microvirga</taxon>
    </lineage>
</organism>
<dbReference type="EMBL" id="JAAAXJ010000011">
    <property type="protein sequence ID" value="NBJ26215.1"/>
    <property type="molecule type" value="Genomic_DNA"/>
</dbReference>
<reference evidence="1 2" key="1">
    <citation type="submission" date="2020-01" db="EMBL/GenBank/DDBJ databases">
        <title>Microvirga sp. nov., an arsenate reduction bacterium isolated from Tibet hotspring sediments.</title>
        <authorList>
            <person name="Yuan C.-G."/>
        </authorList>
    </citation>
    <scope>NUCLEOTIDE SEQUENCE [LARGE SCALE GENOMIC DNA]</scope>
    <source>
        <strain evidence="1 2">SYSU G3D203</strain>
    </source>
</reference>
<evidence type="ECO:0000313" key="2">
    <source>
        <dbReference type="Proteomes" id="UP000818323"/>
    </source>
</evidence>
<keyword evidence="2" id="KW-1185">Reference proteome</keyword>
<dbReference type="RefSeq" id="WP_161724745.1">
    <property type="nucleotide sequence ID" value="NZ_JAAAXJ010000011.1"/>
</dbReference>
<sequence>MAAANELAAPLVLQLCFGDRCNCITFFSEWQGLPWLHLVAIKVGGFETGAWLQAFGTARNAWQLHRQSLNGG</sequence>
<dbReference type="Proteomes" id="UP000818323">
    <property type="component" value="Unassembled WGS sequence"/>
</dbReference>
<name>A0ABW9Z3C8_9HYPH</name>
<accession>A0ABW9Z3C8</accession>
<comment type="caution">
    <text evidence="1">The sequence shown here is derived from an EMBL/GenBank/DDBJ whole genome shotgun (WGS) entry which is preliminary data.</text>
</comment>
<protein>
    <submittedName>
        <fullName evidence="1">Uncharacterized protein</fullName>
    </submittedName>
</protein>
<evidence type="ECO:0000313" key="1">
    <source>
        <dbReference type="EMBL" id="NBJ26215.1"/>
    </source>
</evidence>
<gene>
    <name evidence="1" type="ORF">GR303_17900</name>
</gene>
<proteinExistence type="predicted"/>